<evidence type="ECO:0000313" key="2">
    <source>
        <dbReference type="EMBL" id="KAJ8887928.1"/>
    </source>
</evidence>
<comment type="caution">
    <text evidence="2">The sequence shown here is derived from an EMBL/GenBank/DDBJ whole genome shotgun (WGS) entry which is preliminary data.</text>
</comment>
<accession>A0ABQ9HU64</accession>
<gene>
    <name evidence="2" type="ORF">PR048_007412</name>
</gene>
<evidence type="ECO:0000256" key="1">
    <source>
        <dbReference type="SAM" id="MobiDB-lite"/>
    </source>
</evidence>
<sequence>MKFLVASAITWEIRPWLTRCCNLALGCGGPDTGLKKQKESGPHIVWQANSPSTTKFRSKTGSTSRQHLFNCFNNCSTSACGSVGHSRQARGGRNGVAVRLLTSHPCRTGFDYQRSRPRIFACGNLAGRCRWSEGFLVDLPFPRPCIPVLLHNRLASPPSPLKILKTASGPYAVSEDAWLCREHISLDRLWMNTLSVPLWRLITSLISHTWQHKLLQHPLPSAKFVARGPIKAFSYLNEPPRIRQHRHGSCMNRTLTVNTSQEVIQPIKIGERPDTTPVHRRFCHGARCVDVLTSAASKEGRRIFRAVLTRVTHALCRGENAKNTWVGRFRHAFSEQCRQRGFKICLESVNKPTGNLTAAHPRVFTRSVELLHRLQNIGEVSENQGRVKRERFRQHNSHLRKSGVIRPGNEPCEDTANVIHNPRDGFVFMITMDSPHGSGRRTDVTRGLRSSWRRGDGHTRTRGSPGKTGDLRRLRPDIAPLPPPPPSLPLVPPLTTLRPACECRCRRGLENTMLKIDFFVRRNAEFEEGSRLWRAPSRNTAEAGEATVLVAGNWLKCGEEAKSGAARGVSGQDGRWQRMRDDGRLECGWTYCTSKSARDIALTITCDVLARLSGSSLPVDIVVDVPTFNQPPAPPPVDRCLGIALPSRTQIMEST</sequence>
<keyword evidence="3" id="KW-1185">Reference proteome</keyword>
<reference evidence="2 3" key="1">
    <citation type="submission" date="2023-02" db="EMBL/GenBank/DDBJ databases">
        <title>LHISI_Scaffold_Assembly.</title>
        <authorList>
            <person name="Stuart O.P."/>
            <person name="Cleave R."/>
            <person name="Magrath M.J.L."/>
            <person name="Mikheyev A.S."/>
        </authorList>
    </citation>
    <scope>NUCLEOTIDE SEQUENCE [LARGE SCALE GENOMIC DNA]</scope>
    <source>
        <strain evidence="2">Daus_M_001</strain>
        <tissue evidence="2">Leg muscle</tissue>
    </source>
</reference>
<name>A0ABQ9HU64_9NEOP</name>
<evidence type="ECO:0000313" key="3">
    <source>
        <dbReference type="Proteomes" id="UP001159363"/>
    </source>
</evidence>
<feature type="compositionally biased region" description="Pro residues" evidence="1">
    <location>
        <begin position="479"/>
        <end position="491"/>
    </location>
</feature>
<dbReference type="Proteomes" id="UP001159363">
    <property type="component" value="Chromosome 3"/>
</dbReference>
<feature type="region of interest" description="Disordered" evidence="1">
    <location>
        <begin position="432"/>
        <end position="491"/>
    </location>
</feature>
<protein>
    <submittedName>
        <fullName evidence="2">Uncharacterized protein</fullName>
    </submittedName>
</protein>
<organism evidence="2 3">
    <name type="scientific">Dryococelus australis</name>
    <dbReference type="NCBI Taxonomy" id="614101"/>
    <lineage>
        <taxon>Eukaryota</taxon>
        <taxon>Metazoa</taxon>
        <taxon>Ecdysozoa</taxon>
        <taxon>Arthropoda</taxon>
        <taxon>Hexapoda</taxon>
        <taxon>Insecta</taxon>
        <taxon>Pterygota</taxon>
        <taxon>Neoptera</taxon>
        <taxon>Polyneoptera</taxon>
        <taxon>Phasmatodea</taxon>
        <taxon>Verophasmatodea</taxon>
        <taxon>Anareolatae</taxon>
        <taxon>Phasmatidae</taxon>
        <taxon>Eurycanthinae</taxon>
        <taxon>Dryococelus</taxon>
    </lineage>
</organism>
<proteinExistence type="predicted"/>
<dbReference type="EMBL" id="JARBHB010000003">
    <property type="protein sequence ID" value="KAJ8887928.1"/>
    <property type="molecule type" value="Genomic_DNA"/>
</dbReference>